<keyword evidence="3" id="KW-1185">Reference proteome</keyword>
<reference evidence="2" key="1">
    <citation type="submission" date="2022-07" db="EMBL/GenBank/DDBJ databases">
        <authorList>
            <person name="Trinca V."/>
            <person name="Uliana J.V.C."/>
            <person name="Torres T.T."/>
            <person name="Ward R.J."/>
            <person name="Monesi N."/>
        </authorList>
    </citation>
    <scope>NUCLEOTIDE SEQUENCE</scope>
    <source>
        <strain evidence="2">HSMRA1968</strain>
        <tissue evidence="2">Whole embryos</tissue>
    </source>
</reference>
<accession>A0A9Q0S5A6</accession>
<evidence type="ECO:0000313" key="2">
    <source>
        <dbReference type="EMBL" id="KAJ6645609.1"/>
    </source>
</evidence>
<dbReference type="AlphaFoldDB" id="A0A9Q0S5A6"/>
<comment type="caution">
    <text evidence="2">The sequence shown here is derived from an EMBL/GenBank/DDBJ whole genome shotgun (WGS) entry which is preliminary data.</text>
</comment>
<evidence type="ECO:0000256" key="1">
    <source>
        <dbReference type="SAM" id="Phobius"/>
    </source>
</evidence>
<protein>
    <submittedName>
        <fullName evidence="2">Uncharacterized protein</fullName>
    </submittedName>
</protein>
<dbReference type="EMBL" id="WJQU01000001">
    <property type="protein sequence ID" value="KAJ6645609.1"/>
    <property type="molecule type" value="Genomic_DNA"/>
</dbReference>
<gene>
    <name evidence="2" type="ORF">Bhyg_00816</name>
</gene>
<organism evidence="2 3">
    <name type="scientific">Pseudolycoriella hygida</name>
    <dbReference type="NCBI Taxonomy" id="35572"/>
    <lineage>
        <taxon>Eukaryota</taxon>
        <taxon>Metazoa</taxon>
        <taxon>Ecdysozoa</taxon>
        <taxon>Arthropoda</taxon>
        <taxon>Hexapoda</taxon>
        <taxon>Insecta</taxon>
        <taxon>Pterygota</taxon>
        <taxon>Neoptera</taxon>
        <taxon>Endopterygota</taxon>
        <taxon>Diptera</taxon>
        <taxon>Nematocera</taxon>
        <taxon>Sciaroidea</taxon>
        <taxon>Sciaridae</taxon>
        <taxon>Pseudolycoriella</taxon>
    </lineage>
</organism>
<keyword evidence="1" id="KW-1133">Transmembrane helix</keyword>
<feature type="transmembrane region" description="Helical" evidence="1">
    <location>
        <begin position="234"/>
        <end position="251"/>
    </location>
</feature>
<keyword evidence="1" id="KW-0812">Transmembrane</keyword>
<keyword evidence="1" id="KW-0472">Membrane</keyword>
<name>A0A9Q0S5A6_9DIPT</name>
<sequence length="252" mass="27919">MSCSDPPAYDVVFKNNNLPSSAPPTVPLLVGTTFTNIFGGTTTTVQFEWNAATPYTGFSFVIRDMAGSVQAKGDKTMLCTTVRNVNGTDMLNIVKETNVNQNGENNSTVDKFSVINDGNEVGFVKVMSTTTSGSTPSHSFEIFDRNGTPIVVKSLVVGDYAIFRTNSMVAPMCNLQMPSLDTYRLQEFNIKMIFHPESGITREEQLLCTAAAIVFKSARKETIRKRDSDNESMAWIWIIVIVMFFILLFMLL</sequence>
<evidence type="ECO:0000313" key="3">
    <source>
        <dbReference type="Proteomes" id="UP001151699"/>
    </source>
</evidence>
<dbReference type="Proteomes" id="UP001151699">
    <property type="component" value="Chromosome A"/>
</dbReference>
<proteinExistence type="predicted"/>